<gene>
    <name evidence="1" type="ORF">ECRA1380_LOCUS12773</name>
</gene>
<dbReference type="InterPro" id="IPR011992">
    <property type="entry name" value="EF-hand-dom_pair"/>
</dbReference>
<organism evidence="1">
    <name type="scientific">Euplotes crassus</name>
    <dbReference type="NCBI Taxonomy" id="5936"/>
    <lineage>
        <taxon>Eukaryota</taxon>
        <taxon>Sar</taxon>
        <taxon>Alveolata</taxon>
        <taxon>Ciliophora</taxon>
        <taxon>Intramacronucleata</taxon>
        <taxon>Spirotrichea</taxon>
        <taxon>Hypotrichia</taxon>
        <taxon>Euplotida</taxon>
        <taxon>Euplotidae</taxon>
        <taxon>Moneuplotes</taxon>
    </lineage>
</organism>
<dbReference type="SUPFAM" id="SSF47473">
    <property type="entry name" value="EF-hand"/>
    <property type="match status" value="1"/>
</dbReference>
<sequence>MIRINKGFIKDFELQIFFPSIGIHLEEEKAEEVLKRLGTGDSKKIDERALVRALHILKEMEMEEPDEQQDEYLDAFVALGGLPNKEGRIEAKLLIEIIKDDFELTINMNDYLNSVESSDTLDFYQFCVLLDASTSGNPSRFSSMLANRGFSVLQGSLFEFERDMP</sequence>
<protein>
    <submittedName>
        <fullName evidence="1">Uncharacterized protein</fullName>
    </submittedName>
</protein>
<evidence type="ECO:0000313" key="1">
    <source>
        <dbReference type="EMBL" id="CAE0387801.1"/>
    </source>
</evidence>
<proteinExistence type="predicted"/>
<reference evidence="1" key="1">
    <citation type="submission" date="2021-01" db="EMBL/GenBank/DDBJ databases">
        <authorList>
            <person name="Corre E."/>
            <person name="Pelletier E."/>
            <person name="Niang G."/>
            <person name="Scheremetjew M."/>
            <person name="Finn R."/>
            <person name="Kale V."/>
            <person name="Holt S."/>
            <person name="Cochrane G."/>
            <person name="Meng A."/>
            <person name="Brown T."/>
            <person name="Cohen L."/>
        </authorList>
    </citation>
    <scope>NUCLEOTIDE SEQUENCE</scope>
    <source>
        <strain evidence="1">CT5</strain>
    </source>
</reference>
<dbReference type="EMBL" id="HBIK01027253">
    <property type="protein sequence ID" value="CAE0387801.1"/>
    <property type="molecule type" value="Transcribed_RNA"/>
</dbReference>
<name>A0A7S3KMB9_EUPCR</name>
<dbReference type="AlphaFoldDB" id="A0A7S3KMB9"/>
<accession>A0A7S3KMB9</accession>